<evidence type="ECO:0000313" key="9">
    <source>
        <dbReference type="Proteomes" id="UP000807504"/>
    </source>
</evidence>
<dbReference type="PANTHER" id="PTHR12308:SF74">
    <property type="entry name" value="ANOCTAMIN"/>
    <property type="match status" value="1"/>
</dbReference>
<keyword evidence="9" id="KW-1185">Reference proteome</keyword>
<keyword evidence="3 6" id="KW-0812">Transmembrane</keyword>
<keyword evidence="4 6" id="KW-1133">Transmembrane helix</keyword>
<reference evidence="8" key="2">
    <citation type="submission" date="2020-06" db="EMBL/GenBank/DDBJ databases">
        <authorList>
            <person name="Sheffer M."/>
        </authorList>
    </citation>
    <scope>NUCLEOTIDE SEQUENCE</scope>
</reference>
<evidence type="ECO:0000256" key="5">
    <source>
        <dbReference type="ARBA" id="ARBA00023136"/>
    </source>
</evidence>
<feature type="transmembrane region" description="Helical" evidence="6">
    <location>
        <begin position="97"/>
        <end position="115"/>
    </location>
</feature>
<protein>
    <recommendedName>
        <fullName evidence="6">Anoctamin</fullName>
    </recommendedName>
</protein>
<feature type="transmembrane region" description="Helical" evidence="6">
    <location>
        <begin position="62"/>
        <end position="85"/>
    </location>
</feature>
<reference evidence="8" key="1">
    <citation type="journal article" date="2020" name="bioRxiv">
        <title>Chromosome-level reference genome of the European wasp spider Argiope bruennichi: a resource for studies on range expansion and evolutionary adaptation.</title>
        <authorList>
            <person name="Sheffer M.M."/>
            <person name="Hoppe A."/>
            <person name="Krehenwinkel H."/>
            <person name="Uhl G."/>
            <person name="Kuss A.W."/>
            <person name="Jensen L."/>
            <person name="Jensen C."/>
            <person name="Gillespie R.G."/>
            <person name="Hoff K.J."/>
            <person name="Prost S."/>
        </authorList>
    </citation>
    <scope>NUCLEOTIDE SEQUENCE</scope>
</reference>
<comment type="similarity">
    <text evidence="2 6">Belongs to the anoctamin family.</text>
</comment>
<feature type="domain" description="Anoctamin transmembrane" evidence="7">
    <location>
        <begin position="54"/>
        <end position="172"/>
    </location>
</feature>
<evidence type="ECO:0000313" key="8">
    <source>
        <dbReference type="EMBL" id="KAF8784989.1"/>
    </source>
</evidence>
<evidence type="ECO:0000259" key="7">
    <source>
        <dbReference type="Pfam" id="PF04547"/>
    </source>
</evidence>
<dbReference type="InterPro" id="IPR049452">
    <property type="entry name" value="Anoctamin_TM"/>
</dbReference>
<dbReference type="EMBL" id="JABXBU010000030">
    <property type="protein sequence ID" value="KAF8784989.1"/>
    <property type="molecule type" value="Genomic_DNA"/>
</dbReference>
<dbReference type="PANTHER" id="PTHR12308">
    <property type="entry name" value="ANOCTAMIN"/>
    <property type="match status" value="1"/>
</dbReference>
<proteinExistence type="inferred from homology"/>
<evidence type="ECO:0000256" key="1">
    <source>
        <dbReference type="ARBA" id="ARBA00004141"/>
    </source>
</evidence>
<accession>A0A8T0F6E8</accession>
<evidence type="ECO:0000256" key="3">
    <source>
        <dbReference type="ARBA" id="ARBA00022692"/>
    </source>
</evidence>
<dbReference type="GO" id="GO:0005886">
    <property type="term" value="C:plasma membrane"/>
    <property type="evidence" value="ECO:0007669"/>
    <property type="project" value="TreeGrafter"/>
</dbReference>
<dbReference type="Proteomes" id="UP000807504">
    <property type="component" value="Unassembled WGS sequence"/>
</dbReference>
<dbReference type="GO" id="GO:0005254">
    <property type="term" value="F:chloride channel activity"/>
    <property type="evidence" value="ECO:0007669"/>
    <property type="project" value="TreeGrafter"/>
</dbReference>
<gene>
    <name evidence="8" type="ORF">HNY73_010591</name>
</gene>
<evidence type="ECO:0000256" key="2">
    <source>
        <dbReference type="ARBA" id="ARBA00009671"/>
    </source>
</evidence>
<sequence>MVIKGNTLHPGQSILQVCKNSKIISHMYPLHEPSELDLLKQQSWNYSSFPLWDVKNYFGESITFYFAFISFYTSYLWPTAIAGILQTAISMDISRCYIFFALFKMIWVTLFLEMWKRKSNELAYIMGTLKLINIPKLHPTFRGLHMDIDPVTKQRVPVYPAYRRHLKNIQINMHAS</sequence>
<dbReference type="InterPro" id="IPR007632">
    <property type="entry name" value="Anoctamin"/>
</dbReference>
<evidence type="ECO:0000256" key="4">
    <source>
        <dbReference type="ARBA" id="ARBA00022989"/>
    </source>
</evidence>
<dbReference type="Pfam" id="PF04547">
    <property type="entry name" value="Anoctamin"/>
    <property type="match status" value="1"/>
</dbReference>
<comment type="subcellular location">
    <subcellularLocation>
        <location evidence="1 6">Membrane</location>
        <topology evidence="1 6">Multi-pass membrane protein</topology>
    </subcellularLocation>
</comment>
<comment type="caution">
    <text evidence="8">The sequence shown here is derived from an EMBL/GenBank/DDBJ whole genome shotgun (WGS) entry which is preliminary data.</text>
</comment>
<evidence type="ECO:0000256" key="6">
    <source>
        <dbReference type="RuleBase" id="RU280814"/>
    </source>
</evidence>
<keyword evidence="5 6" id="KW-0472">Membrane</keyword>
<organism evidence="8 9">
    <name type="scientific">Argiope bruennichi</name>
    <name type="common">Wasp spider</name>
    <name type="synonym">Aranea bruennichi</name>
    <dbReference type="NCBI Taxonomy" id="94029"/>
    <lineage>
        <taxon>Eukaryota</taxon>
        <taxon>Metazoa</taxon>
        <taxon>Ecdysozoa</taxon>
        <taxon>Arthropoda</taxon>
        <taxon>Chelicerata</taxon>
        <taxon>Arachnida</taxon>
        <taxon>Araneae</taxon>
        <taxon>Araneomorphae</taxon>
        <taxon>Entelegynae</taxon>
        <taxon>Araneoidea</taxon>
        <taxon>Araneidae</taxon>
        <taxon>Argiope</taxon>
    </lineage>
</organism>
<dbReference type="AlphaFoldDB" id="A0A8T0F6E8"/>
<name>A0A8T0F6E8_ARGBR</name>
<comment type="caution">
    <text evidence="6">Lacks conserved residue(s) required for the propagation of feature annotation.</text>
</comment>